<name>A0A376BZP6_9FLAO</name>
<protein>
    <submittedName>
        <fullName evidence="2">Uncharacterized protein</fullName>
    </submittedName>
</protein>
<dbReference type="Proteomes" id="UP000255515">
    <property type="component" value="Unassembled WGS sequence"/>
</dbReference>
<evidence type="ECO:0000313" key="4">
    <source>
        <dbReference type="Proteomes" id="UP000255515"/>
    </source>
</evidence>
<accession>A0A376BZP6</accession>
<keyword evidence="1" id="KW-0812">Transmembrane</keyword>
<dbReference type="Proteomes" id="UP000270205">
    <property type="component" value="Unassembled WGS sequence"/>
</dbReference>
<keyword evidence="1" id="KW-0472">Membrane</keyword>
<evidence type="ECO:0000313" key="3">
    <source>
        <dbReference type="EMBL" id="VDH03634.1"/>
    </source>
</evidence>
<dbReference type="AlphaFoldDB" id="A0A376BZP6"/>
<gene>
    <name evidence="2" type="ORF">NCTC11661_00621</name>
    <name evidence="3" type="ORF">NCTC12929_01021</name>
</gene>
<feature type="transmembrane region" description="Helical" evidence="1">
    <location>
        <begin position="28"/>
        <end position="47"/>
    </location>
</feature>
<evidence type="ECO:0000313" key="5">
    <source>
        <dbReference type="Proteomes" id="UP000270205"/>
    </source>
</evidence>
<proteinExistence type="predicted"/>
<reference evidence="3 5" key="2">
    <citation type="submission" date="2018-11" db="EMBL/GenBank/DDBJ databases">
        <authorList>
            <consortium name="Pathogen Informatics"/>
        </authorList>
    </citation>
    <scope>NUCLEOTIDE SEQUENCE [LARGE SCALE GENOMIC DNA]</scope>
    <source>
        <strain evidence="3 5">NCTC12929</strain>
    </source>
</reference>
<organism evidence="2 4">
    <name type="scientific">Bergeyella zoohelcum</name>
    <dbReference type="NCBI Taxonomy" id="1015"/>
    <lineage>
        <taxon>Bacteria</taxon>
        <taxon>Pseudomonadati</taxon>
        <taxon>Bacteroidota</taxon>
        <taxon>Flavobacteriia</taxon>
        <taxon>Flavobacteriales</taxon>
        <taxon>Weeksellaceae</taxon>
        <taxon>Bergeyella</taxon>
    </lineage>
</organism>
<dbReference type="EMBL" id="UYIV01000001">
    <property type="protein sequence ID" value="VDH03634.1"/>
    <property type="molecule type" value="Genomic_DNA"/>
</dbReference>
<evidence type="ECO:0000256" key="1">
    <source>
        <dbReference type="SAM" id="Phobius"/>
    </source>
</evidence>
<dbReference type="EMBL" id="UFTJ01000001">
    <property type="protein sequence ID" value="SSZ46959.1"/>
    <property type="molecule type" value="Genomic_DNA"/>
</dbReference>
<keyword evidence="1" id="KW-1133">Transmembrane helix</keyword>
<reference evidence="2 4" key="1">
    <citation type="submission" date="2018-06" db="EMBL/GenBank/DDBJ databases">
        <authorList>
            <consortium name="Pathogen Informatics"/>
            <person name="Doyle S."/>
        </authorList>
    </citation>
    <scope>NUCLEOTIDE SEQUENCE [LARGE SCALE GENOMIC DNA]</scope>
    <source>
        <strain evidence="2 4">NCTC11661</strain>
    </source>
</reference>
<evidence type="ECO:0000313" key="2">
    <source>
        <dbReference type="EMBL" id="SSZ46959.1"/>
    </source>
</evidence>
<sequence length="71" mass="8151">MKYLITFVFALILVYFISVITSEDGGKISIYWFFVLILVPRILGGVFPKLKELGIGTIHFIPNLINYIRSK</sequence>